<dbReference type="InterPro" id="IPR052016">
    <property type="entry name" value="Bact_Sigma-Reg"/>
</dbReference>
<dbReference type="EMBL" id="JBHTJA010000270">
    <property type="protein sequence ID" value="MFD0906185.1"/>
    <property type="molecule type" value="Genomic_DNA"/>
</dbReference>
<comment type="caution">
    <text evidence="3">The sequence shown here is derived from an EMBL/GenBank/DDBJ whole genome shotgun (WGS) entry which is preliminary data.</text>
</comment>
<feature type="non-terminal residue" evidence="3">
    <location>
        <position position="1"/>
    </location>
</feature>
<protein>
    <submittedName>
        <fullName evidence="3">PP2C family protein-serine/threonine phosphatase</fullName>
        <ecNumber evidence="3">3.1.3.16</ecNumber>
    </submittedName>
</protein>
<dbReference type="InterPro" id="IPR036457">
    <property type="entry name" value="PPM-type-like_dom_sf"/>
</dbReference>
<proteinExistence type="predicted"/>
<keyword evidence="4" id="KW-1185">Reference proteome</keyword>
<gene>
    <name evidence="3" type="ORF">ACFQ11_37845</name>
</gene>
<dbReference type="RefSeq" id="WP_378307774.1">
    <property type="nucleotide sequence ID" value="NZ_JBHTJA010000270.1"/>
</dbReference>
<feature type="non-terminal residue" evidence="3">
    <location>
        <position position="163"/>
    </location>
</feature>
<dbReference type="Proteomes" id="UP001596972">
    <property type="component" value="Unassembled WGS sequence"/>
</dbReference>
<accession>A0ABW3F2Y7</accession>
<dbReference type="GO" id="GO:0004722">
    <property type="term" value="F:protein serine/threonine phosphatase activity"/>
    <property type="evidence" value="ECO:0007669"/>
    <property type="project" value="UniProtKB-EC"/>
</dbReference>
<evidence type="ECO:0000259" key="2">
    <source>
        <dbReference type="Pfam" id="PF07228"/>
    </source>
</evidence>
<evidence type="ECO:0000313" key="3">
    <source>
        <dbReference type="EMBL" id="MFD0906185.1"/>
    </source>
</evidence>
<sequence length="163" mass="16525">EAAAADRRRRRAAGERRVAVGLQRAVLPLPGGVRDLPGLRVAVRYLPARDENRVGGDWYEAAALAGDEVLLAVGDVSGHGPAAAAAMARLLGALGGLARTGASPGVMLGLLGETLAGTGGAPRGAAPPRTASAVAARYRPGPRLLTWAPAGHVPTVLLRGRRA</sequence>
<reference evidence="4" key="1">
    <citation type="journal article" date="2019" name="Int. J. Syst. Evol. Microbiol.">
        <title>The Global Catalogue of Microorganisms (GCM) 10K type strain sequencing project: providing services to taxonomists for standard genome sequencing and annotation.</title>
        <authorList>
            <consortium name="The Broad Institute Genomics Platform"/>
            <consortium name="The Broad Institute Genome Sequencing Center for Infectious Disease"/>
            <person name="Wu L."/>
            <person name="Ma J."/>
        </authorList>
    </citation>
    <scope>NUCLEOTIDE SEQUENCE [LARGE SCALE GENOMIC DNA]</scope>
    <source>
        <strain evidence="4">JCM 31202</strain>
    </source>
</reference>
<evidence type="ECO:0000256" key="1">
    <source>
        <dbReference type="ARBA" id="ARBA00022801"/>
    </source>
</evidence>
<keyword evidence="1 3" id="KW-0378">Hydrolase</keyword>
<dbReference type="Gene3D" id="3.60.40.10">
    <property type="entry name" value="PPM-type phosphatase domain"/>
    <property type="match status" value="1"/>
</dbReference>
<organism evidence="3 4">
    <name type="scientific">Actinomadura sediminis</name>
    <dbReference type="NCBI Taxonomy" id="1038904"/>
    <lineage>
        <taxon>Bacteria</taxon>
        <taxon>Bacillati</taxon>
        <taxon>Actinomycetota</taxon>
        <taxon>Actinomycetes</taxon>
        <taxon>Streptosporangiales</taxon>
        <taxon>Thermomonosporaceae</taxon>
        <taxon>Actinomadura</taxon>
    </lineage>
</organism>
<dbReference type="EC" id="3.1.3.16" evidence="3"/>
<feature type="domain" description="PPM-type phosphatase" evidence="2">
    <location>
        <begin position="66"/>
        <end position="160"/>
    </location>
</feature>
<dbReference type="InterPro" id="IPR001932">
    <property type="entry name" value="PPM-type_phosphatase-like_dom"/>
</dbReference>
<evidence type="ECO:0000313" key="4">
    <source>
        <dbReference type="Proteomes" id="UP001596972"/>
    </source>
</evidence>
<name>A0ABW3F2Y7_9ACTN</name>
<dbReference type="Pfam" id="PF07228">
    <property type="entry name" value="SpoIIE"/>
    <property type="match status" value="1"/>
</dbReference>
<dbReference type="PANTHER" id="PTHR43156">
    <property type="entry name" value="STAGE II SPORULATION PROTEIN E-RELATED"/>
    <property type="match status" value="1"/>
</dbReference>
<dbReference type="PANTHER" id="PTHR43156:SF2">
    <property type="entry name" value="STAGE II SPORULATION PROTEIN E"/>
    <property type="match status" value="1"/>
</dbReference>